<evidence type="ECO:0000259" key="6">
    <source>
        <dbReference type="SMART" id="SM00829"/>
    </source>
</evidence>
<dbReference type="InterPro" id="IPR006311">
    <property type="entry name" value="TAT_signal"/>
</dbReference>
<dbReference type="SUPFAM" id="SSF50129">
    <property type="entry name" value="GroES-like"/>
    <property type="match status" value="1"/>
</dbReference>
<dbReference type="InterPro" id="IPR002328">
    <property type="entry name" value="ADH_Zn_CS"/>
</dbReference>
<dbReference type="InterPro" id="IPR013154">
    <property type="entry name" value="ADH-like_N"/>
</dbReference>
<reference evidence="7 8" key="1">
    <citation type="submission" date="2021-03" db="EMBL/GenBank/DDBJ databases">
        <title>Novel species identification of genus Shewanella.</title>
        <authorList>
            <person name="Liu G."/>
            <person name="Zhang Q."/>
        </authorList>
    </citation>
    <scope>NUCLEOTIDE SEQUENCE [LARGE SCALE GENOMIC DNA]</scope>
    <source>
        <strain evidence="7 8">FJAT-51800</strain>
    </source>
</reference>
<sequence length="386" mass="42107">MCDGKDHDHNRRKVMKFTGAVGMGAMLAGPMNVFASQASGNIQSRGYAAFDESGKLKPWKFERRPVGDNDVLIDIKFASICHSDIHQEKGHWGQQKYPQVPGHEIVGVVAAVGKNVTKFKVGDRAGVGCMVGNHYHQHATDEEQYNPDTIFTYGYPDDRSPTGISQGGYSNNIVVEENFVMHVPKNISFEEAAPLMCAGITTYSPLMRADIKPGMKVAIAGIGGLGHMAIKFAVSKGAEVYAFTTSPSKVKDILAFGAKEAVVVDDLSKLGAYNGQMDYLLSTIPYDFNVAAYAAVVKPYGTFTQVGMPIKSEVTVNALYLAFSRVNFNASLIGGIKETQEMVDYCAANNILPKIQKIKATEINDAWESVVNKEARYRYVIDASTF</sequence>
<dbReference type="InterPro" id="IPR047109">
    <property type="entry name" value="CAD-like"/>
</dbReference>
<accession>A0ABX7QLM3</accession>
<evidence type="ECO:0000256" key="4">
    <source>
        <dbReference type="ARBA" id="ARBA00023002"/>
    </source>
</evidence>
<dbReference type="SMART" id="SM00829">
    <property type="entry name" value="PKS_ER"/>
    <property type="match status" value="1"/>
</dbReference>
<keyword evidence="3 5" id="KW-0862">Zinc</keyword>
<evidence type="ECO:0000313" key="7">
    <source>
        <dbReference type="EMBL" id="QSX32357.1"/>
    </source>
</evidence>
<dbReference type="PANTHER" id="PTHR42683">
    <property type="entry name" value="ALDEHYDE REDUCTASE"/>
    <property type="match status" value="1"/>
</dbReference>
<dbReference type="Gene3D" id="3.40.50.720">
    <property type="entry name" value="NAD(P)-binding Rossmann-like Domain"/>
    <property type="match status" value="1"/>
</dbReference>
<evidence type="ECO:0000256" key="5">
    <source>
        <dbReference type="RuleBase" id="RU361277"/>
    </source>
</evidence>
<dbReference type="PROSITE" id="PS51318">
    <property type="entry name" value="TAT"/>
    <property type="match status" value="1"/>
</dbReference>
<keyword evidence="8" id="KW-1185">Reference proteome</keyword>
<dbReference type="InterPro" id="IPR011032">
    <property type="entry name" value="GroES-like_sf"/>
</dbReference>
<evidence type="ECO:0000256" key="3">
    <source>
        <dbReference type="ARBA" id="ARBA00022833"/>
    </source>
</evidence>
<comment type="similarity">
    <text evidence="5">Belongs to the zinc-containing alcohol dehydrogenase family.</text>
</comment>
<dbReference type="Proteomes" id="UP000662770">
    <property type="component" value="Chromosome"/>
</dbReference>
<organism evidence="7 8">
    <name type="scientific">Shewanella avicenniae</name>
    <dbReference type="NCBI Taxonomy" id="2814294"/>
    <lineage>
        <taxon>Bacteria</taxon>
        <taxon>Pseudomonadati</taxon>
        <taxon>Pseudomonadota</taxon>
        <taxon>Gammaproteobacteria</taxon>
        <taxon>Alteromonadales</taxon>
        <taxon>Shewanellaceae</taxon>
        <taxon>Shewanella</taxon>
    </lineage>
</organism>
<evidence type="ECO:0000256" key="2">
    <source>
        <dbReference type="ARBA" id="ARBA00022723"/>
    </source>
</evidence>
<protein>
    <submittedName>
        <fullName evidence="7">NAD(P)-dependent alcohol dehydrogenase</fullName>
    </submittedName>
</protein>
<dbReference type="Pfam" id="PF00107">
    <property type="entry name" value="ADH_zinc_N"/>
    <property type="match status" value="1"/>
</dbReference>
<dbReference type="InterPro" id="IPR036291">
    <property type="entry name" value="NAD(P)-bd_dom_sf"/>
</dbReference>
<dbReference type="Gene3D" id="3.90.180.10">
    <property type="entry name" value="Medium-chain alcohol dehydrogenases, catalytic domain"/>
    <property type="match status" value="1"/>
</dbReference>
<gene>
    <name evidence="7" type="ORF">JYB87_11315</name>
</gene>
<dbReference type="RefSeq" id="WP_207353602.1">
    <property type="nucleotide sequence ID" value="NZ_CP071503.1"/>
</dbReference>
<evidence type="ECO:0000256" key="1">
    <source>
        <dbReference type="ARBA" id="ARBA00001947"/>
    </source>
</evidence>
<dbReference type="PROSITE" id="PS00059">
    <property type="entry name" value="ADH_ZINC"/>
    <property type="match status" value="1"/>
</dbReference>
<dbReference type="SUPFAM" id="SSF51735">
    <property type="entry name" value="NAD(P)-binding Rossmann-fold domains"/>
    <property type="match status" value="1"/>
</dbReference>
<name>A0ABX7QLM3_9GAMM</name>
<dbReference type="InterPro" id="IPR020843">
    <property type="entry name" value="ER"/>
</dbReference>
<comment type="cofactor">
    <cofactor evidence="1 5">
        <name>Zn(2+)</name>
        <dbReference type="ChEBI" id="CHEBI:29105"/>
    </cofactor>
</comment>
<dbReference type="Pfam" id="PF08240">
    <property type="entry name" value="ADH_N"/>
    <property type="match status" value="1"/>
</dbReference>
<keyword evidence="4" id="KW-0560">Oxidoreductase</keyword>
<evidence type="ECO:0000313" key="8">
    <source>
        <dbReference type="Proteomes" id="UP000662770"/>
    </source>
</evidence>
<dbReference type="CDD" id="cd05283">
    <property type="entry name" value="CAD1"/>
    <property type="match status" value="1"/>
</dbReference>
<dbReference type="EMBL" id="CP071503">
    <property type="protein sequence ID" value="QSX32357.1"/>
    <property type="molecule type" value="Genomic_DNA"/>
</dbReference>
<keyword evidence="2 5" id="KW-0479">Metal-binding</keyword>
<proteinExistence type="inferred from homology"/>
<dbReference type="InterPro" id="IPR013149">
    <property type="entry name" value="ADH-like_C"/>
</dbReference>
<feature type="domain" description="Enoyl reductase (ER)" evidence="6">
    <location>
        <begin position="54"/>
        <end position="381"/>
    </location>
</feature>